<evidence type="ECO:0000259" key="8">
    <source>
        <dbReference type="PROSITE" id="PS50290"/>
    </source>
</evidence>
<evidence type="ECO:0000313" key="10">
    <source>
        <dbReference type="EMBL" id="ODV75656.1"/>
    </source>
</evidence>
<dbReference type="InterPro" id="IPR011009">
    <property type="entry name" value="Kinase-like_dom_sf"/>
</dbReference>
<evidence type="ECO:0000259" key="9">
    <source>
        <dbReference type="PROSITE" id="PS51545"/>
    </source>
</evidence>
<dbReference type="InterPro" id="IPR018936">
    <property type="entry name" value="PI3/4_kinase_CS"/>
</dbReference>
<dbReference type="GO" id="GO:0005886">
    <property type="term" value="C:plasma membrane"/>
    <property type="evidence" value="ECO:0007669"/>
    <property type="project" value="TreeGrafter"/>
</dbReference>
<evidence type="ECO:0000313" key="11">
    <source>
        <dbReference type="Proteomes" id="UP000094389"/>
    </source>
</evidence>
<dbReference type="InterPro" id="IPR045495">
    <property type="entry name" value="PI4K_N"/>
</dbReference>
<dbReference type="SUPFAM" id="SSF56112">
    <property type="entry name" value="Protein kinase-like (PK-like)"/>
    <property type="match status" value="1"/>
</dbReference>
<organism evidence="10 11">
    <name type="scientific">Cyberlindnera jadinii (strain ATCC 18201 / CBS 1600 / BCRC 20928 / JCM 3617 / NBRC 0987 / NRRL Y-1542)</name>
    <name type="common">Torula yeast</name>
    <name type="synonym">Candida utilis</name>
    <dbReference type="NCBI Taxonomy" id="983966"/>
    <lineage>
        <taxon>Eukaryota</taxon>
        <taxon>Fungi</taxon>
        <taxon>Dikarya</taxon>
        <taxon>Ascomycota</taxon>
        <taxon>Saccharomycotina</taxon>
        <taxon>Saccharomycetes</taxon>
        <taxon>Phaffomycetales</taxon>
        <taxon>Phaffomycetaceae</taxon>
        <taxon>Cyberlindnera</taxon>
    </lineage>
</organism>
<keyword evidence="5" id="KW-0547">Nucleotide-binding</keyword>
<dbReference type="GO" id="GO:0048015">
    <property type="term" value="P:phosphatidylinositol-mediated signaling"/>
    <property type="evidence" value="ECO:0007669"/>
    <property type="project" value="TreeGrafter"/>
</dbReference>
<dbReference type="RefSeq" id="XP_020072695.1">
    <property type="nucleotide sequence ID" value="XM_020214454.1"/>
</dbReference>
<dbReference type="EC" id="2.7.1.67" evidence="3"/>
<evidence type="ECO:0000256" key="7">
    <source>
        <dbReference type="ARBA" id="ARBA00022840"/>
    </source>
</evidence>
<keyword evidence="11" id="KW-1185">Reference proteome</keyword>
<evidence type="ECO:0000256" key="4">
    <source>
        <dbReference type="ARBA" id="ARBA00022679"/>
    </source>
</evidence>
<evidence type="ECO:0000256" key="5">
    <source>
        <dbReference type="ARBA" id="ARBA00022741"/>
    </source>
</evidence>
<proteinExistence type="inferred from homology"/>
<dbReference type="PROSITE" id="PS00916">
    <property type="entry name" value="PI3_4_KINASE_2"/>
    <property type="match status" value="1"/>
</dbReference>
<dbReference type="InterPro" id="IPR015433">
    <property type="entry name" value="PI3/4_kinase"/>
</dbReference>
<gene>
    <name evidence="10" type="ORF">CYBJADRAFT_166362</name>
</gene>
<dbReference type="SUPFAM" id="SSF48371">
    <property type="entry name" value="ARM repeat"/>
    <property type="match status" value="1"/>
</dbReference>
<dbReference type="Pfam" id="PF00613">
    <property type="entry name" value="PI3Ka"/>
    <property type="match status" value="1"/>
</dbReference>
<evidence type="ECO:0000256" key="3">
    <source>
        <dbReference type="ARBA" id="ARBA00012169"/>
    </source>
</evidence>
<dbReference type="PROSITE" id="PS50290">
    <property type="entry name" value="PI3_4_KINASE_3"/>
    <property type="match status" value="1"/>
</dbReference>
<evidence type="ECO:0000256" key="2">
    <source>
        <dbReference type="ARBA" id="ARBA00006209"/>
    </source>
</evidence>
<dbReference type="OMA" id="TIEVWQS"/>
<comment type="similarity">
    <text evidence="2">Belongs to the PI3/PI4-kinase family. Type III PI4K subfamily.</text>
</comment>
<dbReference type="STRING" id="983966.A0A1E4S831"/>
<dbReference type="OrthoDB" id="10264149at2759"/>
<dbReference type="PANTHER" id="PTHR10048:SF15">
    <property type="entry name" value="PHOSPHATIDYLINOSITOL 4-KINASE ALPHA"/>
    <property type="match status" value="1"/>
</dbReference>
<dbReference type="EMBL" id="KV453926">
    <property type="protein sequence ID" value="ODV75656.1"/>
    <property type="molecule type" value="Genomic_DNA"/>
</dbReference>
<dbReference type="InterPro" id="IPR016024">
    <property type="entry name" value="ARM-type_fold"/>
</dbReference>
<name>A0A1E4S831_CYBJN</name>
<dbReference type="Pfam" id="PF19274">
    <property type="entry name" value="PI4K_N"/>
    <property type="match status" value="1"/>
</dbReference>
<keyword evidence="4" id="KW-0808">Transferase</keyword>
<comment type="catalytic activity">
    <reaction evidence="1">
        <text>a 1,2-diacyl-sn-glycero-3-phospho-(1D-myo-inositol) + ATP = a 1,2-diacyl-sn-glycero-3-phospho-(1D-myo-inositol 4-phosphate) + ADP + H(+)</text>
        <dbReference type="Rhea" id="RHEA:19877"/>
        <dbReference type="ChEBI" id="CHEBI:15378"/>
        <dbReference type="ChEBI" id="CHEBI:30616"/>
        <dbReference type="ChEBI" id="CHEBI:57880"/>
        <dbReference type="ChEBI" id="CHEBI:58178"/>
        <dbReference type="ChEBI" id="CHEBI:456216"/>
        <dbReference type="EC" id="2.7.1.67"/>
    </reaction>
</comment>
<dbReference type="GO" id="GO:0005524">
    <property type="term" value="F:ATP binding"/>
    <property type="evidence" value="ECO:0007669"/>
    <property type="project" value="UniProtKB-KW"/>
</dbReference>
<dbReference type="InterPro" id="IPR000403">
    <property type="entry name" value="PI3/4_kinase_cat_dom"/>
</dbReference>
<dbReference type="InterPro" id="IPR042236">
    <property type="entry name" value="PI3K_accessory_sf"/>
</dbReference>
<dbReference type="PROSITE" id="PS51545">
    <property type="entry name" value="PIK_HELICAL"/>
    <property type="match status" value="1"/>
</dbReference>
<dbReference type="GO" id="GO:0004430">
    <property type="term" value="F:1-phosphatidylinositol 4-kinase activity"/>
    <property type="evidence" value="ECO:0007669"/>
    <property type="project" value="UniProtKB-EC"/>
</dbReference>
<dbReference type="Gene3D" id="1.10.1070.11">
    <property type="entry name" value="Phosphatidylinositol 3-/4-kinase, catalytic domain"/>
    <property type="match status" value="1"/>
</dbReference>
<dbReference type="Proteomes" id="UP000094389">
    <property type="component" value="Unassembled WGS sequence"/>
</dbReference>
<evidence type="ECO:0000256" key="1">
    <source>
        <dbReference type="ARBA" id="ARBA00001686"/>
    </source>
</evidence>
<dbReference type="Gene3D" id="1.25.40.70">
    <property type="entry name" value="Phosphatidylinositol 3-kinase, accessory domain (PIK)"/>
    <property type="match status" value="1"/>
</dbReference>
<accession>A0A1E4S831</accession>
<dbReference type="Gene3D" id="3.30.1010.10">
    <property type="entry name" value="Phosphatidylinositol 3-kinase Catalytic Subunit, Chain A, domain 4"/>
    <property type="match status" value="1"/>
</dbReference>
<sequence>MSFKEEERGGYGRSGYYINGSLGLGGDVLKLSNAIDYKKLSDGGIGPMSHKELEILFALASASSYVRTETQGKQLLSLLSPYFLQCSTQEFKSNISLQLSPSPWDYVTMKLTSSITTLGEKFPSLEDDVVVLFKQYLARFKKDGISLCAYFSLLGFLKALIGSDSSFDALIVDDIIDLFTEQFFDTVESATQNSLQDEHHLTYLVAYLASGDEFNSLLFAKLAQALFSHIVLTTIAKEGVLEKKQDLSLSETLLSLAALDYDSDPGSVSKLERVKTALNTSVLEKLVRRSKAQIDELDNGAPYINLSSTERVNLALSTKSIALDVLAAGLLVDLVSNQEVTALVKLSLINPNESVNPDLSRSSIAVGSLLTYKDKKNISAELIHLFPLILSKLPSSTDVSYIKMLSKSLALGLKPLNQDSIITTIYSLVNLLVSNNTSAPVTAMRELKIRSTTNSFNHTRVKRSSTINSLKETDPLVTAPDGKPVHGHIYKNAITSIIELTKTYGDEAITVLAVTVLSQKFQSNTSPLGFNLLKGLSEIATSLSHKEFLALMKLFDNALITHKDNPDFTAAVINARVTISKTLQGQTDHDLYFVYLNEMLNNVVSRGDVRKTDHRSQGEISEIAKQISYLIKPIAQLLPVDSKLSNLDDTTLVLFQNFWFNVVVHGYNETSELTKKYQTELEIIALNSPPLASDLKSVRAETSFELNTVLRRGSSNHNVKDQKHIISGISNINSLEKRTLSYTKLMFLSATSLLENLRANTGDCSTILYYFSDPSIANSNIERFIGSISISVVQKYIQLTEKSGSKHFTCDKIADQLTKILILCCHREYSLQDAAFQSASLFISRLTSGLVNRLSLYTLLDLLTAMFDSVVDSERSKYQPRREFTLAHSQEKIKVSDSIKWKRSTLERLHRNAKQWCLLALSKSNQDLKALLQSYISDLGLQVRANPVQFGVTFAMEMAGSILPNDLENSNVSMAGLGKANSIAGFLSEYGWRAKHDTGLSDIDGDSKDPLMTLIRAHKSLMSSGESVRLGDPNFEARAHLLLSDIAAVWQTSIKNRVGVFSKQYDLIDEGFLRMAYTPSDQAKVNYYADLALEGFETDFQVIKFFTSHFEGTMYQSENILRVFTRVVCLALERSKTASLHPYARLVRFELVNFGFDVMQVQLKTNPRVGAELANLILESILSWFTQSRQYPFGDNDLRLKSDLNLLKTVYRRTMNMTFSANSLWNIDIKRTLCLAFLHDEISKIIIWLNPLEPVDFKEEPVKVDEVMLKFAYSMNPALAISLVAKIPSLDKYLFELVVSKPVDALPFYQSVRYLLASPENYKYLIFAKAIDPTESINLFTPPYIDNPYVIQYNMRALESQDINLTFFYVPQIVQCLLNDSMGYVARFIAETGKVSQKFSHQLIWNLKANAENKALCSQEMINQIIDSYDDEAMEYYKAEFGFFDEVTSISGKLMPYLKKTKAEKKIKIDEEMAKIVVAENVYLPSNPDGVLIDINRTSGKPLQSHAKTPFMATFRIRREEEISGQMITVEKWQSAIFKVGDDCRQDVLALQLIAIFKSIWENAGLNLYCYPNRVTATAPGCGVIDVLPNSISRDMLGREAVNDLYTFFKSKFPDGVLEYEDAVQNFVKSLAAYSIISYLLQFKDRHNGNIMYDDHGHILHIDFGFCFDIVPGGVKFEACPFKLTKEMVRVMGGSNDTESFKMFEELFIKGFLAVRPYYGLIVGNVQSMLASGLPCFKGEKTMRNLKARFFLDKDDKQCIKALKGLIRQSYESLFSVGYDKFQKMTNGIPY</sequence>
<evidence type="ECO:0000256" key="6">
    <source>
        <dbReference type="ARBA" id="ARBA00022777"/>
    </source>
</evidence>
<feature type="domain" description="PI3K/PI4K catalytic" evidence="8">
    <location>
        <begin position="1497"/>
        <end position="1775"/>
    </location>
</feature>
<dbReference type="InterPro" id="IPR001263">
    <property type="entry name" value="PI3K_accessory_dom"/>
</dbReference>
<dbReference type="GeneID" id="30988850"/>
<reference evidence="10 11" key="1">
    <citation type="journal article" date="2016" name="Proc. Natl. Acad. Sci. U.S.A.">
        <title>Comparative genomics of biotechnologically important yeasts.</title>
        <authorList>
            <person name="Riley R."/>
            <person name="Haridas S."/>
            <person name="Wolfe K.H."/>
            <person name="Lopes M.R."/>
            <person name="Hittinger C.T."/>
            <person name="Goeker M."/>
            <person name="Salamov A.A."/>
            <person name="Wisecaver J.H."/>
            <person name="Long T.M."/>
            <person name="Calvey C.H."/>
            <person name="Aerts A.L."/>
            <person name="Barry K.W."/>
            <person name="Choi C."/>
            <person name="Clum A."/>
            <person name="Coughlan A.Y."/>
            <person name="Deshpande S."/>
            <person name="Douglass A.P."/>
            <person name="Hanson S.J."/>
            <person name="Klenk H.-P."/>
            <person name="LaButti K.M."/>
            <person name="Lapidus A."/>
            <person name="Lindquist E.A."/>
            <person name="Lipzen A.M."/>
            <person name="Meier-Kolthoff J.P."/>
            <person name="Ohm R.A."/>
            <person name="Otillar R.P."/>
            <person name="Pangilinan J.L."/>
            <person name="Peng Y."/>
            <person name="Rokas A."/>
            <person name="Rosa C.A."/>
            <person name="Scheuner C."/>
            <person name="Sibirny A.A."/>
            <person name="Slot J.C."/>
            <person name="Stielow J.B."/>
            <person name="Sun H."/>
            <person name="Kurtzman C.P."/>
            <person name="Blackwell M."/>
            <person name="Grigoriev I.V."/>
            <person name="Jeffries T.W."/>
        </authorList>
    </citation>
    <scope>NUCLEOTIDE SEQUENCE [LARGE SCALE GENOMIC DNA]</scope>
    <source>
        <strain evidence="11">ATCC 18201 / CBS 1600 / BCRC 20928 / JCM 3617 / NBRC 0987 / NRRL Y-1542</strain>
    </source>
</reference>
<dbReference type="SMART" id="SM00146">
    <property type="entry name" value="PI3Kc"/>
    <property type="match status" value="1"/>
</dbReference>
<keyword evidence="6" id="KW-0418">Kinase</keyword>
<dbReference type="CDD" id="cd05167">
    <property type="entry name" value="PI4Kc_III_alpha"/>
    <property type="match status" value="1"/>
</dbReference>
<keyword evidence="7" id="KW-0067">ATP-binding</keyword>
<dbReference type="PANTHER" id="PTHR10048">
    <property type="entry name" value="PHOSPHATIDYLINOSITOL KINASE"/>
    <property type="match status" value="1"/>
</dbReference>
<dbReference type="SMART" id="SM00145">
    <property type="entry name" value="PI3Ka"/>
    <property type="match status" value="1"/>
</dbReference>
<dbReference type="PROSITE" id="PS00915">
    <property type="entry name" value="PI3_4_KINASE_1"/>
    <property type="match status" value="1"/>
</dbReference>
<dbReference type="FunFam" id="3.30.1010.10:FF:000014">
    <property type="entry name" value="Phosphatidylinositol 4-kinase STT4"/>
    <property type="match status" value="1"/>
</dbReference>
<dbReference type="GO" id="GO:0005737">
    <property type="term" value="C:cytoplasm"/>
    <property type="evidence" value="ECO:0007669"/>
    <property type="project" value="TreeGrafter"/>
</dbReference>
<protein>
    <recommendedName>
        <fullName evidence="3">1-phosphatidylinositol 4-kinase</fullName>
        <ecNumber evidence="3">2.7.1.67</ecNumber>
    </recommendedName>
</protein>
<dbReference type="InterPro" id="IPR036940">
    <property type="entry name" value="PI3/4_kinase_cat_sf"/>
</dbReference>
<feature type="domain" description="PIK helical" evidence="9">
    <location>
        <begin position="1255"/>
        <end position="1432"/>
    </location>
</feature>
<dbReference type="FunFam" id="1.10.1070.11:FF:000016">
    <property type="entry name" value="PIK1p Phosphatidylinositol 4-kinase"/>
    <property type="match status" value="1"/>
</dbReference>
<dbReference type="GO" id="GO:0046854">
    <property type="term" value="P:phosphatidylinositol phosphate biosynthetic process"/>
    <property type="evidence" value="ECO:0007669"/>
    <property type="project" value="InterPro"/>
</dbReference>
<dbReference type="Pfam" id="PF00454">
    <property type="entry name" value="PI3_PI4_kinase"/>
    <property type="match status" value="1"/>
</dbReference>